<name>A0A1L3ZTL8_9SPHN</name>
<proteinExistence type="predicted"/>
<evidence type="ECO:0000313" key="3">
    <source>
        <dbReference type="Proteomes" id="UP000182063"/>
    </source>
</evidence>
<dbReference type="EMBL" id="CP018221">
    <property type="protein sequence ID" value="API58967.1"/>
    <property type="molecule type" value="Genomic_DNA"/>
</dbReference>
<sequence>MRSILKASLLALAAASVPAVAVVAPAHAQTASSQAAGQFVDQLADRAFAILRDKSLSRDEARRQFRAMLKQHVAVKQVGDRLIRSHRSQVSPQQYAAYSAAFPDYVVGTYADRLYDYANADLTIVRVQPVGSGYAVFSRVTQPGQSRPFEAIWSVMKIGDKFQITNLTVAGVNLALTQEADFRSVIQRNGFDALVRFMESKKS</sequence>
<dbReference type="InterPro" id="IPR042245">
    <property type="entry name" value="Tgt2/MlaC_sf"/>
</dbReference>
<dbReference type="OrthoDB" id="8099120at2"/>
<dbReference type="PANTHER" id="PTHR36573:SF1">
    <property type="entry name" value="INTERMEMBRANE PHOSPHOLIPID TRANSPORT SYSTEM BINDING PROTEIN MLAC"/>
    <property type="match status" value="1"/>
</dbReference>
<evidence type="ECO:0000256" key="1">
    <source>
        <dbReference type="SAM" id="SignalP"/>
    </source>
</evidence>
<keyword evidence="1" id="KW-0732">Signal</keyword>
<gene>
    <name evidence="2" type="ORF">BSL82_06290</name>
</gene>
<feature type="signal peptide" evidence="1">
    <location>
        <begin position="1"/>
        <end position="21"/>
    </location>
</feature>
<dbReference type="InterPro" id="IPR008869">
    <property type="entry name" value="MlaC/ttg2D"/>
</dbReference>
<dbReference type="PANTHER" id="PTHR36573">
    <property type="entry name" value="INTERMEMBRANE PHOSPHOLIPID TRANSPORT SYSTEM BINDING PROTEIN MLAC"/>
    <property type="match status" value="1"/>
</dbReference>
<dbReference type="STRING" id="1921510.BSL82_06290"/>
<dbReference type="Proteomes" id="UP000182063">
    <property type="component" value="Chromosome"/>
</dbReference>
<protein>
    <recommendedName>
        <fullName evidence="4">Toluene tolerance protein</fullName>
    </recommendedName>
</protein>
<feature type="chain" id="PRO_5012995862" description="Toluene tolerance protein" evidence="1">
    <location>
        <begin position="22"/>
        <end position="203"/>
    </location>
</feature>
<dbReference type="RefSeq" id="WP_072596519.1">
    <property type="nucleotide sequence ID" value="NZ_CP018221.1"/>
</dbReference>
<dbReference type="Pfam" id="PF05494">
    <property type="entry name" value="MlaC"/>
    <property type="match status" value="1"/>
</dbReference>
<evidence type="ECO:0008006" key="4">
    <source>
        <dbReference type="Google" id="ProtNLM"/>
    </source>
</evidence>
<dbReference type="Gene3D" id="3.10.450.710">
    <property type="entry name" value="Tgt2/MlaC"/>
    <property type="match status" value="1"/>
</dbReference>
<organism evidence="2 3">
    <name type="scientific">Tardibacter chloracetimidivorans</name>
    <dbReference type="NCBI Taxonomy" id="1921510"/>
    <lineage>
        <taxon>Bacteria</taxon>
        <taxon>Pseudomonadati</taxon>
        <taxon>Pseudomonadota</taxon>
        <taxon>Alphaproteobacteria</taxon>
        <taxon>Sphingomonadales</taxon>
        <taxon>Sphingomonadaceae</taxon>
        <taxon>Tardibacter</taxon>
    </lineage>
</organism>
<dbReference type="KEGG" id="sphj:BSL82_06290"/>
<keyword evidence="3" id="KW-1185">Reference proteome</keyword>
<reference evidence="3" key="1">
    <citation type="submission" date="2016-11" db="EMBL/GenBank/DDBJ databases">
        <title>Complete Genome Sequence of alachlor-degrading Sphingomonas sp. strain JJ-A5.</title>
        <authorList>
            <person name="Lee H."/>
            <person name="Ka J.-O."/>
        </authorList>
    </citation>
    <scope>NUCLEOTIDE SEQUENCE [LARGE SCALE GENOMIC DNA]</scope>
    <source>
        <strain evidence="3">JJ-A5</strain>
    </source>
</reference>
<accession>A0A1L3ZTL8</accession>
<evidence type="ECO:0000313" key="2">
    <source>
        <dbReference type="EMBL" id="API58967.1"/>
    </source>
</evidence>
<dbReference type="AlphaFoldDB" id="A0A1L3ZTL8"/>